<gene>
    <name evidence="2" type="ORF">FOF46_06730</name>
</gene>
<keyword evidence="1" id="KW-0732">Signal</keyword>
<feature type="signal peptide" evidence="1">
    <location>
        <begin position="1"/>
        <end position="22"/>
    </location>
</feature>
<feature type="chain" id="PRO_5021762217" evidence="1">
    <location>
        <begin position="23"/>
        <end position="901"/>
    </location>
</feature>
<comment type="caution">
    <text evidence="2">The sequence shown here is derived from an EMBL/GenBank/DDBJ whole genome shotgun (WGS) entry which is preliminary data.</text>
</comment>
<dbReference type="AlphaFoldDB" id="A0A554VNQ3"/>
<dbReference type="CDD" id="cd20745">
    <property type="entry name" value="FIX_RhsA_AHH_HNH-like"/>
    <property type="match status" value="1"/>
</dbReference>
<reference evidence="2 3" key="1">
    <citation type="submission" date="2019-07" db="EMBL/GenBank/DDBJ databases">
        <title>The draft genome sequence of Aquimarina algiphila M91.</title>
        <authorList>
            <person name="Meng X."/>
        </authorList>
    </citation>
    <scope>NUCLEOTIDE SEQUENCE [LARGE SCALE GENOMIC DNA]</scope>
    <source>
        <strain evidence="2 3">M91</strain>
    </source>
</reference>
<protein>
    <submittedName>
        <fullName evidence="2">Uncharacterized protein</fullName>
    </submittedName>
</protein>
<evidence type="ECO:0000313" key="2">
    <source>
        <dbReference type="EMBL" id="TSE09990.1"/>
    </source>
</evidence>
<dbReference type="Pfam" id="PF14412">
    <property type="entry name" value="AHH"/>
    <property type="match status" value="1"/>
</dbReference>
<evidence type="ECO:0000313" key="3">
    <source>
        <dbReference type="Proteomes" id="UP000318833"/>
    </source>
</evidence>
<dbReference type="OrthoDB" id="3078827at2"/>
<dbReference type="InterPro" id="IPR032871">
    <property type="entry name" value="AHH_dom_containing"/>
</dbReference>
<dbReference type="Proteomes" id="UP000318833">
    <property type="component" value="Unassembled WGS sequence"/>
</dbReference>
<accession>A0A554VNQ3</accession>
<organism evidence="2 3">
    <name type="scientific">Aquimarina algiphila</name>
    <dbReference type="NCBI Taxonomy" id="2047982"/>
    <lineage>
        <taxon>Bacteria</taxon>
        <taxon>Pseudomonadati</taxon>
        <taxon>Bacteroidota</taxon>
        <taxon>Flavobacteriia</taxon>
        <taxon>Flavobacteriales</taxon>
        <taxon>Flavobacteriaceae</taxon>
        <taxon>Aquimarina</taxon>
    </lineage>
</organism>
<dbReference type="RefSeq" id="WP_143915910.1">
    <property type="nucleotide sequence ID" value="NZ_CANMIK010000011.1"/>
</dbReference>
<keyword evidence="3" id="KW-1185">Reference proteome</keyword>
<proteinExistence type="predicted"/>
<dbReference type="EMBL" id="VLNR01000010">
    <property type="protein sequence ID" value="TSE09990.1"/>
    <property type="molecule type" value="Genomic_DNA"/>
</dbReference>
<evidence type="ECO:0000256" key="1">
    <source>
        <dbReference type="SAM" id="SignalP"/>
    </source>
</evidence>
<sequence>MKSIYKMLILGMVYLLSQTTFAQFQTEPDPTQVNNPKRTGKNIFDCSCTFAEDMQRFLDHLARVEAAEKATFLAEQQDIQKEEIERRLSKTTPYPDFRSAQRDLFENHVFKEVSDFHLNEAKKRYNKIANETKSKVEQKRIEINTLKHRRNTPDALAQLTFGDLKSNGLLIRDMNSATALHNQNVIAGQLNNTYKPAAIEATRISDGLIRVGNNGNLIDRIVDLALARFDSFNVEDKVTVMTKYLIATSPRVDDYGFLNLTEPKMYNAEEHNPQQIAIDHANSIGNPDPLTPPTEHGLDAVLQHAIASISEHTYRYNRKKEKLNQELKEYFNFHNFSERALNMLRRVIPPFLNNENMSASPSELSSATTPPTYQDENTKELALSWRADGYEIHETPNAFSGLGNVMAELYNNQDDNFVLEGNTIRQMFQANGMSVPNAYPYTDENLGRVFDFNKTPQAGKPGDNFYYRYEIIFKPTIGRILWSSNVRMSTIFTNPLYMNHAVAASNGATSDLSFEIILLELTDKLGLTRGQVDYLRTRREFTKKIQEFLWYSRSDEVKPIVVDLINTSMGGFLEEVQESTLLGLIRENLSTEDSFDATQMTLALIRANRFSGPYDRSYYESINPFTDLDFLNVIPQANLWFTQEVVKQKYQLFMERGAGDFNKGVEWCNGNSTQCNTTTLWRSSKEMIHITLDGLGLIPGGGILADLFNGALYSIDGEGLNASLSFISAIPLIGYFSTGTKYGVKFHNALGEYTTLKWVFDADGNLINFGRSSQLRKVMNGILQIGHHAHHIIPFSKRFAELVEKAAKAKKAFHINSLENGISIAAARNTAHPAYNTAVEKVMKFITDELPDLKFDEAYDLIIDLKKRIEVIIDANPNAKMQDLADEILKLIDVYRDILTP</sequence>
<name>A0A554VNQ3_9FLAO</name>